<evidence type="ECO:0000313" key="4">
    <source>
        <dbReference type="Proteomes" id="UP001152533"/>
    </source>
</evidence>
<evidence type="ECO:0000256" key="2">
    <source>
        <dbReference type="SAM" id="Phobius"/>
    </source>
</evidence>
<reference evidence="3" key="1">
    <citation type="submission" date="2022-08" db="EMBL/GenBank/DDBJ databases">
        <authorList>
            <person name="Giroux E."/>
            <person name="Giroux E."/>
        </authorList>
    </citation>
    <scope>NUCLEOTIDE SEQUENCE</scope>
    <source>
        <strain evidence="3">H1091258</strain>
    </source>
</reference>
<sequence length="595" mass="65527">MNIEHPEKFLAQSGCAKQDVNTDTSIAPTSPDPAAPSNGQPPASQCPKRLSRIVLIVSGWWYMELLCIFLSFAVFGFYYWCLAYINGKPEGQPGIFSTIYSLFNSFPSALSQTSVVLKLLMFVPVMSAMGHLSWYRFWDAASRPVADLQAFDAASRGLSGSVKLLLSSHIGDSLHTTLGAILTIAALYIGSAMQNAIYYNNNITATVPMNKPTGDQNATIPFVDLFDHHPPTDVTIIDERNITTDLELEVSLYSAWLYNMSPRKPTAPVASLPLYCTEEVCEWDKYTTLVAQSQCQSVPATVGSDGIAYSDRANINSSVSSSGSGNVSVVPALLKFQTSTTIPKNSSFTALFPDQSVVIIHLAAIANFDFRGVVAAECVLHWQVQHIPKIRATLFDTGQWTYSPSNSTPYTTTKPGQSADGNEFLFEAPCNSDHGGDNCDYRVNRNAAVELQRPLGEFFQGYVLTDSLDDSRLKAFGKAMDVFARSWVDSAGLDLRKSLTLTLEDYMSNVATAITGYIIATATKVSTGTTGALFVYRIRWYYMVYPGVMLVVSTYILLYAMWKTRRMPVWKTSLLPFLYHGFQNTAIEDGHDLSH</sequence>
<evidence type="ECO:0000256" key="1">
    <source>
        <dbReference type="SAM" id="MobiDB-lite"/>
    </source>
</evidence>
<dbReference type="AlphaFoldDB" id="A0A9W4WJC1"/>
<gene>
    <name evidence="3" type="ORF">CGXH109_LOCUS62324</name>
</gene>
<dbReference type="PANTHER" id="PTHR35394">
    <property type="entry name" value="DUF3176 DOMAIN-CONTAINING PROTEIN"/>
    <property type="match status" value="1"/>
</dbReference>
<proteinExistence type="predicted"/>
<feature type="region of interest" description="Disordered" evidence="1">
    <location>
        <begin position="26"/>
        <end position="46"/>
    </location>
</feature>
<dbReference type="InterPro" id="IPR021514">
    <property type="entry name" value="DUF3176"/>
</dbReference>
<dbReference type="EMBL" id="CAMGZC010000399">
    <property type="protein sequence ID" value="CAI0647116.1"/>
    <property type="molecule type" value="Genomic_DNA"/>
</dbReference>
<accession>A0A9W4WJC1</accession>
<keyword evidence="2" id="KW-1133">Transmembrane helix</keyword>
<feature type="transmembrane region" description="Helical" evidence="2">
    <location>
        <begin position="540"/>
        <end position="562"/>
    </location>
</feature>
<evidence type="ECO:0000313" key="3">
    <source>
        <dbReference type="EMBL" id="CAI0647116.1"/>
    </source>
</evidence>
<comment type="caution">
    <text evidence="3">The sequence shown here is derived from an EMBL/GenBank/DDBJ whole genome shotgun (WGS) entry which is preliminary data.</text>
</comment>
<keyword evidence="2" id="KW-0812">Transmembrane</keyword>
<dbReference type="Pfam" id="PF11374">
    <property type="entry name" value="DUF3176"/>
    <property type="match status" value="1"/>
</dbReference>
<protein>
    <submittedName>
        <fullName evidence="3">Uncharacterized protein</fullName>
    </submittedName>
</protein>
<dbReference type="Proteomes" id="UP001152533">
    <property type="component" value="Unassembled WGS sequence"/>
</dbReference>
<dbReference type="PANTHER" id="PTHR35394:SF5">
    <property type="entry name" value="DUF3176 DOMAIN-CONTAINING PROTEIN"/>
    <property type="match status" value="1"/>
</dbReference>
<feature type="transmembrane region" description="Helical" evidence="2">
    <location>
        <begin position="53"/>
        <end position="80"/>
    </location>
</feature>
<organism evidence="3 4">
    <name type="scientific">Colletotrichum noveboracense</name>
    <dbReference type="NCBI Taxonomy" id="2664923"/>
    <lineage>
        <taxon>Eukaryota</taxon>
        <taxon>Fungi</taxon>
        <taxon>Dikarya</taxon>
        <taxon>Ascomycota</taxon>
        <taxon>Pezizomycotina</taxon>
        <taxon>Sordariomycetes</taxon>
        <taxon>Hypocreomycetidae</taxon>
        <taxon>Glomerellales</taxon>
        <taxon>Glomerellaceae</taxon>
        <taxon>Colletotrichum</taxon>
        <taxon>Colletotrichum gloeosporioides species complex</taxon>
    </lineage>
</organism>
<name>A0A9W4WJC1_9PEZI</name>
<keyword evidence="4" id="KW-1185">Reference proteome</keyword>
<keyword evidence="2" id="KW-0472">Membrane</keyword>